<name>A0A918MPC5_9FLAO</name>
<evidence type="ECO:0000313" key="3">
    <source>
        <dbReference type="Proteomes" id="UP000634668"/>
    </source>
</evidence>
<gene>
    <name evidence="2" type="ORF">GCM10007383_33160</name>
</gene>
<protein>
    <submittedName>
        <fullName evidence="2">Uncharacterized protein</fullName>
    </submittedName>
</protein>
<sequence>MDPEILNWKNLWKEEKSGPLDITKLIADLNKIEKRGRTERIALLIALPMTLILLLFLLPVLSNTYYLTAVSLIGLGMIMILIQIYKSRFGAIKNEAELSNQKYIVKLIDKLKKQMLITSRYMWFYTLLLILGINIGYVAILEHSGLSLFSRIMIHSVLSAAMFAFMYFSILKRKKKNNQRILPLIAFLDNLKRS</sequence>
<reference evidence="2" key="1">
    <citation type="journal article" date="2014" name="Int. J. Syst. Evol. Microbiol.">
        <title>Complete genome sequence of Corynebacterium casei LMG S-19264T (=DSM 44701T), isolated from a smear-ripened cheese.</title>
        <authorList>
            <consortium name="US DOE Joint Genome Institute (JGI-PGF)"/>
            <person name="Walter F."/>
            <person name="Albersmeier A."/>
            <person name="Kalinowski J."/>
            <person name="Ruckert C."/>
        </authorList>
    </citation>
    <scope>NUCLEOTIDE SEQUENCE</scope>
    <source>
        <strain evidence="2">KCTC 12113</strain>
    </source>
</reference>
<proteinExistence type="predicted"/>
<keyword evidence="1" id="KW-1133">Transmembrane helix</keyword>
<keyword evidence="1" id="KW-0812">Transmembrane</keyword>
<reference evidence="2" key="2">
    <citation type="submission" date="2020-09" db="EMBL/GenBank/DDBJ databases">
        <authorList>
            <person name="Sun Q."/>
            <person name="Kim S."/>
        </authorList>
    </citation>
    <scope>NUCLEOTIDE SEQUENCE</scope>
    <source>
        <strain evidence="2">KCTC 12113</strain>
    </source>
</reference>
<keyword evidence="1" id="KW-0472">Membrane</keyword>
<comment type="caution">
    <text evidence="2">The sequence shown here is derived from an EMBL/GenBank/DDBJ whole genome shotgun (WGS) entry which is preliminary data.</text>
</comment>
<feature type="transmembrane region" description="Helical" evidence="1">
    <location>
        <begin position="41"/>
        <end position="59"/>
    </location>
</feature>
<dbReference type="Proteomes" id="UP000634668">
    <property type="component" value="Unassembled WGS sequence"/>
</dbReference>
<dbReference type="RefSeq" id="WP_026814429.1">
    <property type="nucleotide sequence ID" value="NZ_BMWP01000029.1"/>
</dbReference>
<feature type="transmembrane region" description="Helical" evidence="1">
    <location>
        <begin position="121"/>
        <end position="140"/>
    </location>
</feature>
<dbReference type="EMBL" id="BMWP01000029">
    <property type="protein sequence ID" value="GGW46219.1"/>
    <property type="molecule type" value="Genomic_DNA"/>
</dbReference>
<dbReference type="AlphaFoldDB" id="A0A918MPC5"/>
<keyword evidence="3" id="KW-1185">Reference proteome</keyword>
<accession>A0A918MPC5</accession>
<organism evidence="2 3">
    <name type="scientific">Arenibacter certesii</name>
    <dbReference type="NCBI Taxonomy" id="228955"/>
    <lineage>
        <taxon>Bacteria</taxon>
        <taxon>Pseudomonadati</taxon>
        <taxon>Bacteroidota</taxon>
        <taxon>Flavobacteriia</taxon>
        <taxon>Flavobacteriales</taxon>
        <taxon>Flavobacteriaceae</taxon>
        <taxon>Arenibacter</taxon>
    </lineage>
</organism>
<evidence type="ECO:0000313" key="2">
    <source>
        <dbReference type="EMBL" id="GGW46219.1"/>
    </source>
</evidence>
<feature type="transmembrane region" description="Helical" evidence="1">
    <location>
        <begin position="152"/>
        <end position="171"/>
    </location>
</feature>
<feature type="transmembrane region" description="Helical" evidence="1">
    <location>
        <begin position="65"/>
        <end position="85"/>
    </location>
</feature>
<evidence type="ECO:0000256" key="1">
    <source>
        <dbReference type="SAM" id="Phobius"/>
    </source>
</evidence>